<dbReference type="Proteomes" id="UP001375240">
    <property type="component" value="Unassembled WGS sequence"/>
</dbReference>
<dbReference type="InterPro" id="IPR049326">
    <property type="entry name" value="Rhodopsin_dom_fungi"/>
</dbReference>
<protein>
    <recommendedName>
        <fullName evidence="7">Rhodopsin domain-containing protein</fullName>
    </recommendedName>
</protein>
<dbReference type="AlphaFoldDB" id="A0AAV9UG22"/>
<evidence type="ECO:0000256" key="5">
    <source>
        <dbReference type="ARBA" id="ARBA00038359"/>
    </source>
</evidence>
<comment type="subcellular location">
    <subcellularLocation>
        <location evidence="1">Membrane</location>
        <topology evidence="1">Multi-pass membrane protein</topology>
    </subcellularLocation>
</comment>
<dbReference type="GO" id="GO:0016020">
    <property type="term" value="C:membrane"/>
    <property type="evidence" value="ECO:0007669"/>
    <property type="project" value="UniProtKB-SubCell"/>
</dbReference>
<dbReference type="EMBL" id="JAVHNQ010000007">
    <property type="protein sequence ID" value="KAK6341398.1"/>
    <property type="molecule type" value="Genomic_DNA"/>
</dbReference>
<keyword evidence="3 6" id="KW-1133">Transmembrane helix</keyword>
<evidence type="ECO:0000313" key="8">
    <source>
        <dbReference type="EMBL" id="KAK6341398.1"/>
    </source>
</evidence>
<evidence type="ECO:0000256" key="6">
    <source>
        <dbReference type="SAM" id="Phobius"/>
    </source>
</evidence>
<proteinExistence type="inferred from homology"/>
<sequence>MAVAKFCENNQTMPWNGSDYSWVGTGRTINMLFACTPYDPSQYAPIWYNRVGLVVICVANSLSIIAIALRTYFRWRKTKSFGKDDWWLIAAGVRTLQEQTNPHDICHILYARNSNELIQRHVPGTQVILVFIYFPALLVSNRTGSGLYVENIPFEDRQALWLSMSGWAFYFIIASMIKVATCMYYLRIIPDHRTRLQHFVYVLSTAIMIIGLVQAGVWVFNCSPVEANFIYNVEHMNCPAVDKARWSWIAFSAVIDSALLWIPWRILQHAGLPTAERRVLKLVFAANLLGTLTCIGNVYGVITFDGDPYYDSYGALDDDFTHSEAAFILINNAEVLMYVIGACFPVLSPYLVSLARSARSGSRNKSSTLPSWRVDIEGGADTSPHPLTIGRRESHPKRYMRDDDGLDTMLETVGVGISCDRAVTVMPTKSSRGRADSCVCSRNGERDDTMGALTPATVVVSLDSAVGMHMVKDDNPDSGVRVDHDGDVEMRVQVPAEVQTAHAHLRTRSDDGVRYGVGRRRSDGDLAAWKSGRGRNYN</sequence>
<keyword evidence="9" id="KW-1185">Reference proteome</keyword>
<feature type="transmembrane region" description="Helical" evidence="6">
    <location>
        <begin position="51"/>
        <end position="73"/>
    </location>
</feature>
<evidence type="ECO:0000313" key="9">
    <source>
        <dbReference type="Proteomes" id="UP001375240"/>
    </source>
</evidence>
<feature type="transmembrane region" description="Helical" evidence="6">
    <location>
        <begin position="246"/>
        <end position="267"/>
    </location>
</feature>
<feature type="transmembrane region" description="Helical" evidence="6">
    <location>
        <begin position="122"/>
        <end position="140"/>
    </location>
</feature>
<reference evidence="8 9" key="1">
    <citation type="submission" date="2019-10" db="EMBL/GenBank/DDBJ databases">
        <authorList>
            <person name="Palmer J.M."/>
        </authorList>
    </citation>
    <scope>NUCLEOTIDE SEQUENCE [LARGE SCALE GENOMIC DNA]</scope>
    <source>
        <strain evidence="8 9">TWF696</strain>
    </source>
</reference>
<evidence type="ECO:0000256" key="3">
    <source>
        <dbReference type="ARBA" id="ARBA00022989"/>
    </source>
</evidence>
<feature type="transmembrane region" description="Helical" evidence="6">
    <location>
        <begin position="335"/>
        <end position="355"/>
    </location>
</feature>
<organism evidence="8 9">
    <name type="scientific">Orbilia brochopaga</name>
    <dbReference type="NCBI Taxonomy" id="3140254"/>
    <lineage>
        <taxon>Eukaryota</taxon>
        <taxon>Fungi</taxon>
        <taxon>Dikarya</taxon>
        <taxon>Ascomycota</taxon>
        <taxon>Pezizomycotina</taxon>
        <taxon>Orbiliomycetes</taxon>
        <taxon>Orbiliales</taxon>
        <taxon>Orbiliaceae</taxon>
        <taxon>Orbilia</taxon>
    </lineage>
</organism>
<keyword evidence="2 6" id="KW-0812">Transmembrane</keyword>
<gene>
    <name evidence="8" type="ORF">TWF696_008474</name>
</gene>
<feature type="transmembrane region" description="Helical" evidence="6">
    <location>
        <begin position="198"/>
        <end position="220"/>
    </location>
</feature>
<dbReference type="Pfam" id="PF20684">
    <property type="entry name" value="Fung_rhodopsin"/>
    <property type="match status" value="1"/>
</dbReference>
<evidence type="ECO:0000256" key="1">
    <source>
        <dbReference type="ARBA" id="ARBA00004141"/>
    </source>
</evidence>
<dbReference type="PANTHER" id="PTHR33048:SF146">
    <property type="entry name" value="INTEGRAL MEMBRANE PROTEIN"/>
    <property type="match status" value="1"/>
</dbReference>
<evidence type="ECO:0000256" key="4">
    <source>
        <dbReference type="ARBA" id="ARBA00023136"/>
    </source>
</evidence>
<keyword evidence="4 6" id="KW-0472">Membrane</keyword>
<feature type="transmembrane region" description="Helical" evidence="6">
    <location>
        <begin position="160"/>
        <end position="186"/>
    </location>
</feature>
<accession>A0AAV9UG22</accession>
<dbReference type="InterPro" id="IPR052337">
    <property type="entry name" value="SAT4-like"/>
</dbReference>
<comment type="caution">
    <text evidence="8">The sequence shown here is derived from an EMBL/GenBank/DDBJ whole genome shotgun (WGS) entry which is preliminary data.</text>
</comment>
<dbReference type="PANTHER" id="PTHR33048">
    <property type="entry name" value="PTH11-LIKE INTEGRAL MEMBRANE PROTEIN (AFU_ORTHOLOGUE AFUA_5G11245)"/>
    <property type="match status" value="1"/>
</dbReference>
<name>A0AAV9UG22_9PEZI</name>
<evidence type="ECO:0000259" key="7">
    <source>
        <dbReference type="Pfam" id="PF20684"/>
    </source>
</evidence>
<feature type="domain" description="Rhodopsin" evidence="7">
    <location>
        <begin position="69"/>
        <end position="351"/>
    </location>
</feature>
<feature type="transmembrane region" description="Helical" evidence="6">
    <location>
        <begin position="279"/>
        <end position="302"/>
    </location>
</feature>
<comment type="similarity">
    <text evidence="5">Belongs to the SAT4 family.</text>
</comment>
<evidence type="ECO:0000256" key="2">
    <source>
        <dbReference type="ARBA" id="ARBA00022692"/>
    </source>
</evidence>